<dbReference type="OrthoDB" id="20872at2759"/>
<reference evidence="5" key="2">
    <citation type="submission" date="2020-04" db="EMBL/GenBank/DDBJ databases">
        <authorList>
            <consortium name="NCBI Genome Project"/>
        </authorList>
    </citation>
    <scope>NUCLEOTIDE SEQUENCE</scope>
    <source>
        <strain evidence="5">CBS 304.34</strain>
    </source>
</reference>
<dbReference type="Pfam" id="PF26082">
    <property type="entry name" value="zf-C2H2_AcuF"/>
    <property type="match status" value="1"/>
</dbReference>
<evidence type="ECO:0000313" key="4">
    <source>
        <dbReference type="Proteomes" id="UP000504636"/>
    </source>
</evidence>
<sequence length="468" mass="53488">MVGAADPPSTIGECSERCFKLFSQGPNTVSLLPHDNASRVKASFEDEFARFKLWASNIGVFAEVHASLDFRVRELPEVKELFLRQLDTIECRLEDQAVGGAEQSSSPVATPEAEDANASFEKWDVKETLESIHESVDWLHRLSNWVRKASFVNQNRRAKVFLLRDSKGNESQELTDEMTTGLRNVYKYFVKHNTEDLDENLRDRLIETMITRHIRILYRRSRQMSWAISKVHYAARKVDTPTNSQNPITSEQTSIIQQRQPKPLKVTPRPMIERITTPPENPRPATTVNVDIYGTLSRATSAPWRNEDGMPFPLPPRAASMGEDFVCPYCCLILPSREALNHMTWAAHVKKDLDAYFCVFKECDSPYEIYSSSKEWLSHMSTRHRMRWQCFATGHEPLLCKTSEDFETHMRTVHAGSFSDKQLPFILEISAQPITPTLEHCPFCSISDGDIEGHVSGHLREFALRSLP</sequence>
<feature type="compositionally biased region" description="Polar residues" evidence="1">
    <location>
        <begin position="240"/>
        <end position="260"/>
    </location>
</feature>
<keyword evidence="4" id="KW-1185">Reference proteome</keyword>
<evidence type="ECO:0000259" key="2">
    <source>
        <dbReference type="Pfam" id="PF26082"/>
    </source>
</evidence>
<dbReference type="PANTHER" id="PTHR35391">
    <property type="entry name" value="C2H2-TYPE DOMAIN-CONTAINING PROTEIN-RELATED"/>
    <property type="match status" value="1"/>
</dbReference>
<dbReference type="RefSeq" id="XP_033572676.1">
    <property type="nucleotide sequence ID" value="XM_033715973.1"/>
</dbReference>
<evidence type="ECO:0000313" key="5">
    <source>
        <dbReference type="RefSeq" id="XP_033572676.1"/>
    </source>
</evidence>
<reference evidence="3 5" key="1">
    <citation type="journal article" date="2020" name="Stud. Mycol.">
        <title>101 Dothideomycetes genomes: a test case for predicting lifestyles and emergence of pathogens.</title>
        <authorList>
            <person name="Haridas S."/>
            <person name="Albert R."/>
            <person name="Binder M."/>
            <person name="Bloem J."/>
            <person name="Labutti K."/>
            <person name="Salamov A."/>
            <person name="Andreopoulos B."/>
            <person name="Baker S."/>
            <person name="Barry K."/>
            <person name="Bills G."/>
            <person name="Bluhm B."/>
            <person name="Cannon C."/>
            <person name="Castanera R."/>
            <person name="Culley D."/>
            <person name="Daum C."/>
            <person name="Ezra D."/>
            <person name="Gonzalez J."/>
            <person name="Henrissat B."/>
            <person name="Kuo A."/>
            <person name="Liang C."/>
            <person name="Lipzen A."/>
            <person name="Lutzoni F."/>
            <person name="Magnuson J."/>
            <person name="Mondo S."/>
            <person name="Nolan M."/>
            <person name="Ohm R."/>
            <person name="Pangilinan J."/>
            <person name="Park H.-J."/>
            <person name="Ramirez L."/>
            <person name="Alfaro M."/>
            <person name="Sun H."/>
            <person name="Tritt A."/>
            <person name="Yoshinaga Y."/>
            <person name="Zwiers L.-H."/>
            <person name="Turgeon B."/>
            <person name="Goodwin S."/>
            <person name="Spatafora J."/>
            <person name="Crous P."/>
            <person name="Grigoriev I."/>
        </authorList>
    </citation>
    <scope>NUCLEOTIDE SEQUENCE</scope>
    <source>
        <strain evidence="3 5">CBS 304.34</strain>
    </source>
</reference>
<protein>
    <recommendedName>
        <fullName evidence="2">Oxidoreductase acuF-like C2H2 type zinc-finger domain-containing protein</fullName>
    </recommendedName>
</protein>
<evidence type="ECO:0000313" key="3">
    <source>
        <dbReference type="EMBL" id="KAF2805712.1"/>
    </source>
</evidence>
<dbReference type="AlphaFoldDB" id="A0A6A6YA63"/>
<organism evidence="3">
    <name type="scientific">Mytilinidion resinicola</name>
    <dbReference type="NCBI Taxonomy" id="574789"/>
    <lineage>
        <taxon>Eukaryota</taxon>
        <taxon>Fungi</taxon>
        <taxon>Dikarya</taxon>
        <taxon>Ascomycota</taxon>
        <taxon>Pezizomycotina</taxon>
        <taxon>Dothideomycetes</taxon>
        <taxon>Pleosporomycetidae</taxon>
        <taxon>Mytilinidiales</taxon>
        <taxon>Mytilinidiaceae</taxon>
        <taxon>Mytilinidion</taxon>
    </lineage>
</organism>
<evidence type="ECO:0000256" key="1">
    <source>
        <dbReference type="SAM" id="MobiDB-lite"/>
    </source>
</evidence>
<dbReference type="Proteomes" id="UP000504636">
    <property type="component" value="Unplaced"/>
</dbReference>
<dbReference type="GeneID" id="54456866"/>
<feature type="region of interest" description="Disordered" evidence="1">
    <location>
        <begin position="98"/>
        <end position="117"/>
    </location>
</feature>
<feature type="region of interest" description="Disordered" evidence="1">
    <location>
        <begin position="240"/>
        <end position="264"/>
    </location>
</feature>
<proteinExistence type="predicted"/>
<dbReference type="EMBL" id="MU003709">
    <property type="protein sequence ID" value="KAF2805712.1"/>
    <property type="molecule type" value="Genomic_DNA"/>
</dbReference>
<dbReference type="InterPro" id="IPR058925">
    <property type="entry name" value="zf-C2H2_AcuF"/>
</dbReference>
<feature type="non-terminal residue" evidence="3">
    <location>
        <position position="468"/>
    </location>
</feature>
<dbReference type="PANTHER" id="PTHR35391:SF7">
    <property type="entry name" value="C2H2-TYPE DOMAIN-CONTAINING PROTEIN"/>
    <property type="match status" value="1"/>
</dbReference>
<accession>A0A6A6YA63</accession>
<gene>
    <name evidence="3 5" type="ORF">BDZ99DRAFT_396002</name>
</gene>
<reference evidence="5" key="3">
    <citation type="submission" date="2025-04" db="UniProtKB">
        <authorList>
            <consortium name="RefSeq"/>
        </authorList>
    </citation>
    <scope>IDENTIFICATION</scope>
    <source>
        <strain evidence="5">CBS 304.34</strain>
    </source>
</reference>
<name>A0A6A6YA63_9PEZI</name>
<feature type="domain" description="Oxidoreductase acuF-like C2H2 type zinc-finger" evidence="2">
    <location>
        <begin position="322"/>
        <end position="353"/>
    </location>
</feature>